<evidence type="ECO:0000313" key="2">
    <source>
        <dbReference type="EMBL" id="MFH8589793.1"/>
    </source>
</evidence>
<protein>
    <submittedName>
        <fullName evidence="2">Helix-turn-helix domain-containing protein</fullName>
    </submittedName>
</protein>
<dbReference type="Pfam" id="PF13565">
    <property type="entry name" value="HTH_32"/>
    <property type="match status" value="1"/>
</dbReference>
<sequence length="150" mass="17216">MEQAVRSRELVGSRDVFANMAMRARIVQWSGERRRRKEISGLLGMPSSTVDRWKTSYAERGPAGLEGARPGRAREQVPARTRARVIALTRMTRPTVTGLSHWSMRELAKYLKQAERVGYIAQVWREENLKPHRKGTRPDRSPGLHLLKRS</sequence>
<reference evidence="2 3" key="1">
    <citation type="submission" date="2024-10" db="EMBL/GenBank/DDBJ databases">
        <title>The Natural Products Discovery Center: Release of the First 8490 Sequenced Strains for Exploring Actinobacteria Biosynthetic Diversity.</title>
        <authorList>
            <person name="Kalkreuter E."/>
            <person name="Kautsar S.A."/>
            <person name="Yang D."/>
            <person name="Bader C.D."/>
            <person name="Teijaro C.N."/>
            <person name="Fluegel L."/>
            <person name="Davis C.M."/>
            <person name="Simpson J.R."/>
            <person name="Lauterbach L."/>
            <person name="Steele A.D."/>
            <person name="Gui C."/>
            <person name="Meng S."/>
            <person name="Li G."/>
            <person name="Viehrig K."/>
            <person name="Ye F."/>
            <person name="Su P."/>
            <person name="Kiefer A.F."/>
            <person name="Nichols A."/>
            <person name="Cepeda A.J."/>
            <person name="Yan W."/>
            <person name="Fan B."/>
            <person name="Jiang Y."/>
            <person name="Adhikari A."/>
            <person name="Zheng C.-J."/>
            <person name="Schuster L."/>
            <person name="Cowan T.M."/>
            <person name="Smanski M.J."/>
            <person name="Chevrette M.G."/>
            <person name="De Carvalho L.P.S."/>
            <person name="Shen B."/>
        </authorList>
    </citation>
    <scope>NUCLEOTIDE SEQUENCE [LARGE SCALE GENOMIC DNA]</scope>
    <source>
        <strain evidence="2 3">NPDC018013</strain>
    </source>
</reference>
<name>A0ABW7RNX7_9ACTN</name>
<feature type="compositionally biased region" description="Basic and acidic residues" evidence="1">
    <location>
        <begin position="131"/>
        <end position="142"/>
    </location>
</feature>
<evidence type="ECO:0000313" key="3">
    <source>
        <dbReference type="Proteomes" id="UP001610990"/>
    </source>
</evidence>
<proteinExistence type="predicted"/>
<dbReference type="RefSeq" id="WP_397676802.1">
    <property type="nucleotide sequence ID" value="NZ_JBIRGH010000036.1"/>
</dbReference>
<dbReference type="SUPFAM" id="SSF46689">
    <property type="entry name" value="Homeodomain-like"/>
    <property type="match status" value="1"/>
</dbReference>
<comment type="caution">
    <text evidence="2">The sequence shown here is derived from an EMBL/GenBank/DDBJ whole genome shotgun (WGS) entry which is preliminary data.</text>
</comment>
<organism evidence="2 3">
    <name type="scientific">Streptomyces celluloflavus</name>
    <dbReference type="NCBI Taxonomy" id="58344"/>
    <lineage>
        <taxon>Bacteria</taxon>
        <taxon>Bacillati</taxon>
        <taxon>Actinomycetota</taxon>
        <taxon>Actinomycetes</taxon>
        <taxon>Kitasatosporales</taxon>
        <taxon>Streptomycetaceae</taxon>
        <taxon>Streptomyces</taxon>
    </lineage>
</organism>
<feature type="region of interest" description="Disordered" evidence="1">
    <location>
        <begin position="131"/>
        <end position="150"/>
    </location>
</feature>
<evidence type="ECO:0000256" key="1">
    <source>
        <dbReference type="SAM" id="MobiDB-lite"/>
    </source>
</evidence>
<keyword evidence="3" id="KW-1185">Reference proteome</keyword>
<dbReference type="Proteomes" id="UP001610990">
    <property type="component" value="Unassembled WGS sequence"/>
</dbReference>
<dbReference type="InterPro" id="IPR009057">
    <property type="entry name" value="Homeodomain-like_sf"/>
</dbReference>
<accession>A0ABW7RNX7</accession>
<feature type="region of interest" description="Disordered" evidence="1">
    <location>
        <begin position="58"/>
        <end position="78"/>
    </location>
</feature>
<dbReference type="EMBL" id="JBIRGH010000036">
    <property type="protein sequence ID" value="MFH8589793.1"/>
    <property type="molecule type" value="Genomic_DNA"/>
</dbReference>
<gene>
    <name evidence="2" type="ORF">ACH4GP_36370</name>
</gene>